<keyword evidence="1" id="KW-1185">Reference proteome</keyword>
<sequence>MDTDGFIFPSDLDGDDDEQFSASDVCSADCMSSEKSEGGTCDGDDASDAIKCIPLENCAGKLQKAVKRYKLIKNELKQRDILASQLAAGIYLQKEMDKCISCRQDFPIQLQFKVHKLSSGASILTVNVRNTGEFTLLDWCIAFTLQLLSEGSDTYEDGESRIFRLELDVYYYTLWNELSQIRSATEDMTDSNSSEDMAGFKENKTVTSYEMNCERVLRVPEAAVFLICQQSVSVKSLLSWILITNSPLTDTARCHCNFKDSVHYVTITVTKKSKYFEVKVAASNRELRDYLIQQLQTRLLIQLRYSRSKSLKKNADCEVLSSTADDNSLNGYFVNYLLRFI</sequence>
<dbReference type="Proteomes" id="UP000046393">
    <property type="component" value="Unplaced"/>
</dbReference>
<accession>A0A0N5ASN0</accession>
<evidence type="ECO:0000313" key="1">
    <source>
        <dbReference type="Proteomes" id="UP000046393"/>
    </source>
</evidence>
<proteinExistence type="predicted"/>
<dbReference type="WBParaSite" id="SMUV_0000780601-mRNA-1">
    <property type="protein sequence ID" value="SMUV_0000780601-mRNA-1"/>
    <property type="gene ID" value="SMUV_0000780601"/>
</dbReference>
<name>A0A0N5ASN0_9BILA</name>
<organism evidence="1 2">
    <name type="scientific">Syphacia muris</name>
    <dbReference type="NCBI Taxonomy" id="451379"/>
    <lineage>
        <taxon>Eukaryota</taxon>
        <taxon>Metazoa</taxon>
        <taxon>Ecdysozoa</taxon>
        <taxon>Nematoda</taxon>
        <taxon>Chromadorea</taxon>
        <taxon>Rhabditida</taxon>
        <taxon>Spirurina</taxon>
        <taxon>Oxyuridomorpha</taxon>
        <taxon>Oxyuroidea</taxon>
        <taxon>Oxyuridae</taxon>
        <taxon>Syphacia</taxon>
    </lineage>
</organism>
<evidence type="ECO:0000313" key="2">
    <source>
        <dbReference type="WBParaSite" id="SMUV_0000780601-mRNA-1"/>
    </source>
</evidence>
<protein>
    <submittedName>
        <fullName evidence="2">Ubiquitin-like domain-containing protein</fullName>
    </submittedName>
</protein>
<dbReference type="AlphaFoldDB" id="A0A0N5ASN0"/>
<reference evidence="2" key="1">
    <citation type="submission" date="2017-02" db="UniProtKB">
        <authorList>
            <consortium name="WormBaseParasite"/>
        </authorList>
    </citation>
    <scope>IDENTIFICATION</scope>
</reference>
<dbReference type="STRING" id="451379.A0A0N5ASN0"/>